<dbReference type="EMBL" id="UOEO01000134">
    <property type="protein sequence ID" value="VAW20296.1"/>
    <property type="molecule type" value="Genomic_DNA"/>
</dbReference>
<dbReference type="AlphaFoldDB" id="A0A3B0UL30"/>
<evidence type="ECO:0000256" key="1">
    <source>
        <dbReference type="ARBA" id="ARBA00022448"/>
    </source>
</evidence>
<reference evidence="7" key="1">
    <citation type="submission" date="2018-06" db="EMBL/GenBank/DDBJ databases">
        <authorList>
            <person name="Zhirakovskaya E."/>
        </authorList>
    </citation>
    <scope>NUCLEOTIDE SEQUENCE</scope>
</reference>
<dbReference type="PROSITE" id="PS51007">
    <property type="entry name" value="CYTC"/>
    <property type="match status" value="1"/>
</dbReference>
<dbReference type="GO" id="GO:0020037">
    <property type="term" value="F:heme binding"/>
    <property type="evidence" value="ECO:0007669"/>
    <property type="project" value="InterPro"/>
</dbReference>
<keyword evidence="5" id="KW-0408">Iron</keyword>
<evidence type="ECO:0000256" key="4">
    <source>
        <dbReference type="ARBA" id="ARBA00022982"/>
    </source>
</evidence>
<sequence length="316" mass="34289">MLGAFRFIYRLFGLPLLALGFVLWSGIAPIAAENVFASTLTSLASSDGAVLASVSPGAELKVLKMSGERLKVQISGWSPQGGEKYLFSEIGQRILVAELTDNGQKIRVVAGQKQDYYENVWQDITLVGWVDKKDTSDNVVDIWQSARTLFRSRCTRCHALHRPTEFKANQWPSILKIMTVRAGLSADQKALVTQYLQTYAKGQTDAPALDDNANSAADDDPTIAKITGDAALAAKGAALFADNSCAACHGEDAKTPALPAYPKLAGQNADYLYKQLEDFKSGARSNDADDIMKDAITDIDDQDLRAISYWLSTGAK</sequence>
<accession>A0A3B0UL30</accession>
<dbReference type="InterPro" id="IPR009056">
    <property type="entry name" value="Cyt_c-like_dom"/>
</dbReference>
<evidence type="ECO:0000259" key="6">
    <source>
        <dbReference type="PROSITE" id="PS51007"/>
    </source>
</evidence>
<dbReference type="Gene3D" id="1.10.760.10">
    <property type="entry name" value="Cytochrome c-like domain"/>
    <property type="match status" value="2"/>
</dbReference>
<keyword evidence="1" id="KW-0813">Transport</keyword>
<dbReference type="GO" id="GO:0046872">
    <property type="term" value="F:metal ion binding"/>
    <property type="evidence" value="ECO:0007669"/>
    <property type="project" value="UniProtKB-KW"/>
</dbReference>
<evidence type="ECO:0000313" key="7">
    <source>
        <dbReference type="EMBL" id="VAW20296.1"/>
    </source>
</evidence>
<keyword evidence="2" id="KW-0349">Heme</keyword>
<evidence type="ECO:0000256" key="5">
    <source>
        <dbReference type="ARBA" id="ARBA00023004"/>
    </source>
</evidence>
<organism evidence="7">
    <name type="scientific">hydrothermal vent metagenome</name>
    <dbReference type="NCBI Taxonomy" id="652676"/>
    <lineage>
        <taxon>unclassified sequences</taxon>
        <taxon>metagenomes</taxon>
        <taxon>ecological metagenomes</taxon>
    </lineage>
</organism>
<dbReference type="InterPro" id="IPR036909">
    <property type="entry name" value="Cyt_c-like_dom_sf"/>
</dbReference>
<dbReference type="Pfam" id="PF00034">
    <property type="entry name" value="Cytochrom_C"/>
    <property type="match status" value="1"/>
</dbReference>
<dbReference type="GO" id="GO:0009055">
    <property type="term" value="F:electron transfer activity"/>
    <property type="evidence" value="ECO:0007669"/>
    <property type="project" value="InterPro"/>
</dbReference>
<gene>
    <name evidence="7" type="ORF">MNBD_ALPHA12-146</name>
</gene>
<protein>
    <submittedName>
        <fullName evidence="7">Cytochrome c4</fullName>
    </submittedName>
</protein>
<keyword evidence="4" id="KW-0249">Electron transport</keyword>
<evidence type="ECO:0000256" key="2">
    <source>
        <dbReference type="ARBA" id="ARBA00022617"/>
    </source>
</evidence>
<feature type="domain" description="Cytochrome c" evidence="6">
    <location>
        <begin position="231"/>
        <end position="315"/>
    </location>
</feature>
<keyword evidence="3" id="KW-0479">Metal-binding</keyword>
<dbReference type="PANTHER" id="PTHR33751:SF9">
    <property type="entry name" value="CYTOCHROME C4"/>
    <property type="match status" value="1"/>
</dbReference>
<name>A0A3B0UL30_9ZZZZ</name>
<dbReference type="InterPro" id="IPR050597">
    <property type="entry name" value="Cytochrome_c_Oxidase_Subunit"/>
</dbReference>
<proteinExistence type="predicted"/>
<dbReference type="PANTHER" id="PTHR33751">
    <property type="entry name" value="CBB3-TYPE CYTOCHROME C OXIDASE SUBUNIT FIXP"/>
    <property type="match status" value="1"/>
</dbReference>
<dbReference type="SUPFAM" id="SSF46626">
    <property type="entry name" value="Cytochrome c"/>
    <property type="match status" value="1"/>
</dbReference>
<evidence type="ECO:0000256" key="3">
    <source>
        <dbReference type="ARBA" id="ARBA00022723"/>
    </source>
</evidence>